<evidence type="ECO:0000256" key="1">
    <source>
        <dbReference type="ARBA" id="ARBA00023054"/>
    </source>
</evidence>
<keyword evidence="1 2" id="KW-0175">Coiled coil</keyword>
<keyword evidence="5" id="KW-1185">Reference proteome</keyword>
<dbReference type="PANTHER" id="PTHR15157:SF5">
    <property type="entry name" value="UV RADIATION RESISTANCE-ASSOCIATED GENE PROTEIN"/>
    <property type="match status" value="1"/>
</dbReference>
<dbReference type="EMBL" id="JADGIZ020000015">
    <property type="protein sequence ID" value="KAL2916613.1"/>
    <property type="molecule type" value="Genomic_DNA"/>
</dbReference>
<accession>A0ABR4NAQ2</accession>
<evidence type="ECO:0008006" key="6">
    <source>
        <dbReference type="Google" id="ProtNLM"/>
    </source>
</evidence>
<evidence type="ECO:0000313" key="5">
    <source>
        <dbReference type="Proteomes" id="UP001527925"/>
    </source>
</evidence>
<evidence type="ECO:0000256" key="2">
    <source>
        <dbReference type="SAM" id="Coils"/>
    </source>
</evidence>
<feature type="region of interest" description="Disordered" evidence="3">
    <location>
        <begin position="767"/>
        <end position="792"/>
    </location>
</feature>
<comment type="caution">
    <text evidence="4">The sequence shown here is derived from an EMBL/GenBank/DDBJ whole genome shotgun (WGS) entry which is preliminary data.</text>
</comment>
<sequence length="792" mass="82632">MLRPAAAAARPPHPLHLARPALHRAQSIGTTTTTTSAGASNASDCASLPDAAPLSASSLSPAVGPLPHSPAAAHKQPLARRLGALKLAASAGLASASSVHQIFQEHLSLVVRAPCADLASCYFSLARSDRPAPAPCDPAPQPDAASPFYTSELCEMSLNPSWDLAGGNLHFPPHALQQSRFVLSMFAAHAHAHSHAHAHAHPAAPDGPSAACDETHLIWSRAIDLSDMLYLGPDLADLDMHFAPNTLLFELDDGFYAPATADRSAGSRPARDPTDADVVPVKVPKDRVLPSYRYPHLVRIMSVCASVSAVEEETEAILARSTTRLAALEAAESRAAEAQAVRARIRAAEKAAMELTQETQMLQVRLHEMRAAVRQRRQRLAKLAAGKRDERQSLMRARDGLALTRKEMSRTLLHITQRRQQHIADLQTIFPIAAHEDGCPTIRGIKLPNTNFAGQDDERIATALGFTAHLVTLLAYYLDVPLRYYMLPISSRSTVWDVVSLQFQGSKEFPLFARGSERIRFEYAVFLINKNIEQLLNHTGRPVKNLRNTLPNVRALCAVVAAWATGGDADGAVDWSGVRRIGAALSDGAASARGSSAPSEGDGPAGPAPLALALAPVAASAAIAAATAAASAARPPRATVPGPARVFRRRASAAPAPTGDALVGSAMSPAGSAMSPTGSAPSPAGSSLRATASPAASPPLTALSPASLSPASPSRTAAAAAAAAGPPPPLQPRSPSPAPRPPRGVRHVASAPRLSLVSRLLWGAAGAADPLRPTIGAGADPEADGDADDDVL</sequence>
<dbReference type="Proteomes" id="UP001527925">
    <property type="component" value="Unassembled WGS sequence"/>
</dbReference>
<organism evidence="4 5">
    <name type="scientific">Polyrhizophydium stewartii</name>
    <dbReference type="NCBI Taxonomy" id="2732419"/>
    <lineage>
        <taxon>Eukaryota</taxon>
        <taxon>Fungi</taxon>
        <taxon>Fungi incertae sedis</taxon>
        <taxon>Chytridiomycota</taxon>
        <taxon>Chytridiomycota incertae sedis</taxon>
        <taxon>Chytridiomycetes</taxon>
        <taxon>Rhizophydiales</taxon>
        <taxon>Rhizophydiales incertae sedis</taxon>
        <taxon>Polyrhizophydium</taxon>
    </lineage>
</organism>
<feature type="compositionally biased region" description="Acidic residues" evidence="3">
    <location>
        <begin position="781"/>
        <end position="792"/>
    </location>
</feature>
<gene>
    <name evidence="4" type="ORF">HK105_203725</name>
</gene>
<name>A0ABR4NAQ2_9FUNG</name>
<feature type="region of interest" description="Disordered" evidence="3">
    <location>
        <begin position="651"/>
        <end position="750"/>
    </location>
</feature>
<feature type="compositionally biased region" description="Low complexity" evidence="3">
    <location>
        <begin position="664"/>
        <end position="724"/>
    </location>
</feature>
<reference evidence="4 5" key="1">
    <citation type="submission" date="2023-09" db="EMBL/GenBank/DDBJ databases">
        <title>Pangenome analysis of Batrachochytrium dendrobatidis and related Chytrids.</title>
        <authorList>
            <person name="Yacoub M.N."/>
            <person name="Stajich J.E."/>
            <person name="James T.Y."/>
        </authorList>
    </citation>
    <scope>NUCLEOTIDE SEQUENCE [LARGE SCALE GENOMIC DNA]</scope>
    <source>
        <strain evidence="4 5">JEL0888</strain>
    </source>
</reference>
<protein>
    <recommendedName>
        <fullName evidence="6">UV radiation resistance associated protein</fullName>
    </recommendedName>
</protein>
<evidence type="ECO:0000256" key="3">
    <source>
        <dbReference type="SAM" id="MobiDB-lite"/>
    </source>
</evidence>
<dbReference type="PANTHER" id="PTHR15157">
    <property type="entry name" value="UV RADIATION RESISTANCE-ASSOCIATED GENE PROTEIN"/>
    <property type="match status" value="1"/>
</dbReference>
<feature type="compositionally biased region" description="Pro residues" evidence="3">
    <location>
        <begin position="725"/>
        <end position="742"/>
    </location>
</feature>
<proteinExistence type="predicted"/>
<feature type="coiled-coil region" evidence="2">
    <location>
        <begin position="328"/>
        <end position="365"/>
    </location>
</feature>
<evidence type="ECO:0000313" key="4">
    <source>
        <dbReference type="EMBL" id="KAL2916613.1"/>
    </source>
</evidence>